<dbReference type="InterPro" id="IPR043502">
    <property type="entry name" value="DNA/RNA_pol_sf"/>
</dbReference>
<evidence type="ECO:0000259" key="4">
    <source>
        <dbReference type="SMART" id="SM00482"/>
    </source>
</evidence>
<dbReference type="PANTHER" id="PTHR10133:SF27">
    <property type="entry name" value="DNA POLYMERASE NU"/>
    <property type="match status" value="1"/>
</dbReference>
<reference evidence="5 6" key="1">
    <citation type="submission" date="2019-08" db="EMBL/GenBank/DDBJ databases">
        <title>In-depth cultivation of the pig gut microbiome towards novel bacterial diversity and tailored functional studies.</title>
        <authorList>
            <person name="Wylensek D."/>
            <person name="Hitch T.C.A."/>
            <person name="Clavel T."/>
        </authorList>
    </citation>
    <scope>NUCLEOTIDE SEQUENCE [LARGE SCALE GENOMIC DNA]</scope>
    <source>
        <strain evidence="5 6">Oil+RF-744-WCA-WT-13</strain>
    </source>
</reference>
<dbReference type="SMART" id="SM00482">
    <property type="entry name" value="POLAc"/>
    <property type="match status" value="1"/>
</dbReference>
<dbReference type="CDD" id="cd08642">
    <property type="entry name" value="DNA_pol_A_pol_I_A"/>
    <property type="match status" value="1"/>
</dbReference>
<evidence type="ECO:0000256" key="3">
    <source>
        <dbReference type="ARBA" id="ARBA00049244"/>
    </source>
</evidence>
<evidence type="ECO:0000256" key="1">
    <source>
        <dbReference type="ARBA" id="ARBA00012417"/>
    </source>
</evidence>
<organism evidence="5 6">
    <name type="scientific">Bilifractor porci</name>
    <dbReference type="NCBI Taxonomy" id="2606636"/>
    <lineage>
        <taxon>Bacteria</taxon>
        <taxon>Bacillati</taxon>
        <taxon>Bacillota</taxon>
        <taxon>Clostridia</taxon>
        <taxon>Lachnospirales</taxon>
        <taxon>Lachnospiraceae</taxon>
        <taxon>Bilifractor</taxon>
    </lineage>
</organism>
<dbReference type="GO" id="GO:0006302">
    <property type="term" value="P:double-strand break repair"/>
    <property type="evidence" value="ECO:0007669"/>
    <property type="project" value="TreeGrafter"/>
</dbReference>
<name>A0A7X2TNW7_9FIRM</name>
<accession>A0A7X2TNW7</accession>
<dbReference type="EC" id="2.7.7.7" evidence="1"/>
<dbReference type="Gene3D" id="3.30.70.370">
    <property type="match status" value="1"/>
</dbReference>
<dbReference type="RefSeq" id="WP_154457916.1">
    <property type="nucleotide sequence ID" value="NZ_VUMV01000004.1"/>
</dbReference>
<comment type="caution">
    <text evidence="5">The sequence shown here is derived from an EMBL/GenBank/DDBJ whole genome shotgun (WGS) entry which is preliminary data.</text>
</comment>
<evidence type="ECO:0000313" key="5">
    <source>
        <dbReference type="EMBL" id="MST82000.1"/>
    </source>
</evidence>
<comment type="catalytic activity">
    <reaction evidence="3">
        <text>DNA(n) + a 2'-deoxyribonucleoside 5'-triphosphate = DNA(n+1) + diphosphate</text>
        <dbReference type="Rhea" id="RHEA:22508"/>
        <dbReference type="Rhea" id="RHEA-COMP:17339"/>
        <dbReference type="Rhea" id="RHEA-COMP:17340"/>
        <dbReference type="ChEBI" id="CHEBI:33019"/>
        <dbReference type="ChEBI" id="CHEBI:61560"/>
        <dbReference type="ChEBI" id="CHEBI:173112"/>
        <dbReference type="EC" id="2.7.7.7"/>
    </reaction>
</comment>
<evidence type="ECO:0000313" key="6">
    <source>
        <dbReference type="Proteomes" id="UP000466864"/>
    </source>
</evidence>
<protein>
    <recommendedName>
        <fullName evidence="1">DNA-directed DNA polymerase</fullName>
        <ecNumber evidence="1">2.7.7.7</ecNumber>
    </recommendedName>
</protein>
<dbReference type="AlphaFoldDB" id="A0A7X2TNW7"/>
<dbReference type="EMBL" id="VUMV01000004">
    <property type="protein sequence ID" value="MST82000.1"/>
    <property type="molecule type" value="Genomic_DNA"/>
</dbReference>
<sequence length="719" mass="80646">MTLTPISIEMGVDVETFSGTDIKNGAYAYADAPDFEIILVAYKIGDGPVKQFMPRRFAERPGVLGVDLSAQGEQMELFGKTDLLKELCADGEILDGNEDEFLQALNDPTIIKTAYNANFERTTLKSYYGAECNPDEWRCTAVLASTLGLPRSLKDAGEALGLPEDQKKLKTGKALIQYFCKYVTPTKSNGGRRRNMPKDDPDRWHLFCVYNKQDVTTEQAILSRLKRFRPIPREQRLWSVDQNIGDRGIRIDVPFVQGIVDYDKIRVDRCMTEARELTGLQNPNSVAQLKGWFSANGAPGLSTDMSKAAVAEALKPGHESLYSPKVRRMLRLRQALGKSSTKKYQTMLDSVCRDGRVRGMLQFYGANRTGRWAGRIVQLQNLPQNHIPDLDLARQTVAEKDFEALEMMYGEPAQVFSELVRTAFIPSDGCHFIVTDFSAIEARVIAWLGGEQWRLDTFRNGGDIYCASASQMFCVPVVKHGVNGHLRQRGKVAELALGYGGGVGAMKAMDTTHTIPEEDMPDIVSKWRERSPRITRLWKLFERCAQTTIETGRRSFAYIEAIGDDGRYHKRTVNGKPIAIGFSMDEIDGRRFMFGKLPSGRSIAYPWPALQDGNYGKEIEYWGTDTAHTWAPIRTYGGKLTENIVQATARDCLAEKMVKVEEMGYHVVAHVHDEMIIDVPRADEAAFDRIDGLMAEPIDWAPGLPLKGGTYACDYYQKD</sequence>
<keyword evidence="2" id="KW-0235">DNA replication</keyword>
<gene>
    <name evidence="5" type="ORF">FYJ60_06695</name>
</gene>
<dbReference type="PANTHER" id="PTHR10133">
    <property type="entry name" value="DNA POLYMERASE I"/>
    <property type="match status" value="1"/>
</dbReference>
<feature type="domain" description="DNA-directed DNA polymerase family A palm" evidence="4">
    <location>
        <begin position="417"/>
        <end position="683"/>
    </location>
</feature>
<keyword evidence="6" id="KW-1185">Reference proteome</keyword>
<dbReference type="Gene3D" id="1.10.150.20">
    <property type="entry name" value="5' to 3' exonuclease, C-terminal subdomain"/>
    <property type="match status" value="1"/>
</dbReference>
<proteinExistence type="predicted"/>
<dbReference type="InterPro" id="IPR001098">
    <property type="entry name" value="DNA-dir_DNA_pol_A_palm_dom"/>
</dbReference>
<evidence type="ECO:0000256" key="2">
    <source>
        <dbReference type="ARBA" id="ARBA00022705"/>
    </source>
</evidence>
<dbReference type="Proteomes" id="UP000466864">
    <property type="component" value="Unassembled WGS sequence"/>
</dbReference>
<dbReference type="Pfam" id="PF00476">
    <property type="entry name" value="DNA_pol_A"/>
    <property type="match status" value="1"/>
</dbReference>
<dbReference type="GO" id="GO:0003677">
    <property type="term" value="F:DNA binding"/>
    <property type="evidence" value="ECO:0007669"/>
    <property type="project" value="InterPro"/>
</dbReference>
<dbReference type="InterPro" id="IPR002298">
    <property type="entry name" value="DNA_polymerase_A"/>
</dbReference>
<dbReference type="GO" id="GO:0003887">
    <property type="term" value="F:DNA-directed DNA polymerase activity"/>
    <property type="evidence" value="ECO:0007669"/>
    <property type="project" value="UniProtKB-EC"/>
</dbReference>
<dbReference type="GO" id="GO:0006261">
    <property type="term" value="P:DNA-templated DNA replication"/>
    <property type="evidence" value="ECO:0007669"/>
    <property type="project" value="InterPro"/>
</dbReference>
<dbReference type="SUPFAM" id="SSF56672">
    <property type="entry name" value="DNA/RNA polymerases"/>
    <property type="match status" value="1"/>
</dbReference>